<dbReference type="SMART" id="SM00382">
    <property type="entry name" value="AAA"/>
    <property type="match status" value="1"/>
</dbReference>
<organism evidence="2">
    <name type="scientific">Thermus caliditerrae</name>
    <dbReference type="NCBI Taxonomy" id="1330700"/>
    <lineage>
        <taxon>Bacteria</taxon>
        <taxon>Thermotogati</taxon>
        <taxon>Deinococcota</taxon>
        <taxon>Deinococci</taxon>
        <taxon>Thermales</taxon>
        <taxon>Thermaceae</taxon>
        <taxon>Thermus</taxon>
    </lineage>
</organism>
<dbReference type="Gene3D" id="3.40.50.300">
    <property type="entry name" value="P-loop containing nucleotide triphosphate hydrolases"/>
    <property type="match status" value="1"/>
</dbReference>
<dbReference type="GO" id="GO:0005524">
    <property type="term" value="F:ATP binding"/>
    <property type="evidence" value="ECO:0007669"/>
    <property type="project" value="UniProtKB-KW"/>
</dbReference>
<dbReference type="GO" id="GO:0006260">
    <property type="term" value="P:DNA replication"/>
    <property type="evidence" value="ECO:0007669"/>
    <property type="project" value="TreeGrafter"/>
</dbReference>
<comment type="caution">
    <text evidence="2">The sequence shown here is derived from an EMBL/GenBank/DDBJ whole genome shotgun (WGS) entry which is preliminary data.</text>
</comment>
<name>A0A7C5VJW0_9DEIN</name>
<reference evidence="2" key="1">
    <citation type="journal article" date="2020" name="mSystems">
        <title>Genome- and Community-Level Interaction Insights into Carbon Utilization and Element Cycling Functions of Hydrothermarchaeota in Hydrothermal Sediment.</title>
        <authorList>
            <person name="Zhou Z."/>
            <person name="Liu Y."/>
            <person name="Xu W."/>
            <person name="Pan J."/>
            <person name="Luo Z.H."/>
            <person name="Li M."/>
        </authorList>
    </citation>
    <scope>NUCLEOTIDE SEQUENCE [LARGE SCALE GENOMIC DNA]</scope>
    <source>
        <strain evidence="2">SpSt-1071</strain>
    </source>
</reference>
<protein>
    <submittedName>
        <fullName evidence="2">ATP-binding protein</fullName>
    </submittedName>
</protein>
<evidence type="ECO:0000313" key="2">
    <source>
        <dbReference type="EMBL" id="HHM68234.1"/>
    </source>
</evidence>
<dbReference type="PANTHER" id="PTHR30050">
    <property type="entry name" value="CHROMOSOMAL REPLICATION INITIATOR PROTEIN DNAA"/>
    <property type="match status" value="1"/>
</dbReference>
<dbReference type="InterPro" id="IPR003593">
    <property type="entry name" value="AAA+_ATPase"/>
</dbReference>
<dbReference type="CDD" id="cd00009">
    <property type="entry name" value="AAA"/>
    <property type="match status" value="1"/>
</dbReference>
<dbReference type="EMBL" id="DRXE01000222">
    <property type="protein sequence ID" value="HHM68234.1"/>
    <property type="molecule type" value="Genomic_DNA"/>
</dbReference>
<dbReference type="SUPFAM" id="SSF52540">
    <property type="entry name" value="P-loop containing nucleoside triphosphate hydrolases"/>
    <property type="match status" value="1"/>
</dbReference>
<dbReference type="InterPro" id="IPR002611">
    <property type="entry name" value="IstB_ATP-bd"/>
</dbReference>
<keyword evidence="2" id="KW-0547">Nucleotide-binding</keyword>
<keyword evidence="2" id="KW-0067">ATP-binding</keyword>
<sequence length="248" mass="27666">MEPDRRTLLANIPEVQIVQPQVDPDLPPCPLCGAPALKGKGFRHPADIEHDCDCIYLRPEEYGAAVLRAWRLYTAPRLLLQDLSGYPRYREYLEKPVQGHDGNRLALEVARAYTGGLLYLHGPPGTGKTHLALRLAWRLAQQGRFIRFRSELDFLKEEREAAGEGSEPPAYERLLLDDIGKGRITPFSLERLYALLEGASVGRMDLIITSNFAPEELAQRLGEVGSAVLSRIRSGTVALVEGEDGRRK</sequence>
<dbReference type="Pfam" id="PF01695">
    <property type="entry name" value="IstB_IS21"/>
    <property type="match status" value="1"/>
</dbReference>
<feature type="domain" description="AAA+ ATPase" evidence="1">
    <location>
        <begin position="114"/>
        <end position="244"/>
    </location>
</feature>
<dbReference type="PANTHER" id="PTHR30050:SF4">
    <property type="entry name" value="ATP-BINDING PROTEIN RV3427C IN INSERTION SEQUENCE-RELATED"/>
    <property type="match status" value="1"/>
</dbReference>
<accession>A0A7C5VJW0</accession>
<gene>
    <name evidence="2" type="ORF">ENM28_05955</name>
</gene>
<dbReference type="InterPro" id="IPR027417">
    <property type="entry name" value="P-loop_NTPase"/>
</dbReference>
<evidence type="ECO:0000259" key="1">
    <source>
        <dbReference type="SMART" id="SM00382"/>
    </source>
</evidence>
<proteinExistence type="predicted"/>
<dbReference type="AlphaFoldDB" id="A0A7C5VJW0"/>